<accession>A0A7H8NGL6</accession>
<feature type="region of interest" description="Disordered" evidence="1">
    <location>
        <begin position="444"/>
        <end position="464"/>
    </location>
</feature>
<dbReference type="EMBL" id="CP054929">
    <property type="protein sequence ID" value="QKW53550.1"/>
    <property type="molecule type" value="Genomic_DNA"/>
</dbReference>
<evidence type="ECO:0000313" key="3">
    <source>
        <dbReference type="Proteomes" id="UP000509303"/>
    </source>
</evidence>
<dbReference type="RefSeq" id="WP_176165256.1">
    <property type="nucleotide sequence ID" value="NZ_CP054929.1"/>
</dbReference>
<reference evidence="2 3" key="1">
    <citation type="submission" date="2020-06" db="EMBL/GenBank/DDBJ databases">
        <title>Genome mining for natural products.</title>
        <authorList>
            <person name="Zhang B."/>
            <person name="Shi J."/>
            <person name="Ge H."/>
        </authorList>
    </citation>
    <scope>NUCLEOTIDE SEQUENCE [LARGE SCALE GENOMIC DNA]</scope>
    <source>
        <strain evidence="2 3">NA00687</strain>
    </source>
</reference>
<name>A0A7H8NGL6_9ACTN</name>
<gene>
    <name evidence="2" type="primary">cas8c</name>
    <name evidence="2" type="ORF">HUT08_32880</name>
</gene>
<protein>
    <submittedName>
        <fullName evidence="2">Type I-C CRISPR-associated protein Cas8c/Csd1</fullName>
    </submittedName>
</protein>
<dbReference type="Pfam" id="PF09709">
    <property type="entry name" value="Cas_Csd1"/>
    <property type="match status" value="1"/>
</dbReference>
<proteinExistence type="predicted"/>
<dbReference type="NCBIfam" id="TIGR01863">
    <property type="entry name" value="cas_Csd1"/>
    <property type="match status" value="1"/>
</dbReference>
<sequence>MLLHRLIEFAARAENEERLPPAYYRPKNIQWVLLLEADGATASLIDQRVAKGSSEEPLRTNAPYAYRSGRTPPPYLCVDTAEYVLAVPKATSDGTVSEKAVIEARRRRSEYEEMLLAWAETALDEPAARTVQTFLTSEGLDRIQVPDTLAHSDNIALMGHDRWIHLLPEAQESWAATVRARKSASGGTGLCLVCGREGELLDSIPESLRSGSIPSAGRGRDAQLVSINSAAQGRSSVLQLANTPVCERCGSRMMAALNLLLADRDHRRRTTDSVTVWWTREPVDTLFESLDDPKEETVTRLVDSLHRDPDPVAAERLDPNAYYALTLGLNNARAVILDWLDIPVGRLRNHLGAWFEDHKVFDGWETRYRYLPLWHLALAAGRWDGKAGKYVSGSAPRGVEKDLLHAALTRGPAPARLLPHLLQRIRADRRVDAPRTALLRLALHPKRRDPQVTGPAPDLDDTNRDPGYLCGRIFAVLESIQRAALPDINTTIGDKYFGTAMTAPAAVLTNLRITANGHLKRLRRDRPGTYYALNTRLSEAFASLADRTDGIPRLLNTPQQAWFVLGYEQQRAADNAARAAHRRQGAKPNGDDPEGGSNGVE</sequence>
<dbReference type="AlphaFoldDB" id="A0A7H8NGL6"/>
<dbReference type="Proteomes" id="UP000509303">
    <property type="component" value="Chromosome"/>
</dbReference>
<organism evidence="2 3">
    <name type="scientific">Streptomyces buecherae</name>
    <dbReference type="NCBI Taxonomy" id="2763006"/>
    <lineage>
        <taxon>Bacteria</taxon>
        <taxon>Bacillati</taxon>
        <taxon>Actinomycetota</taxon>
        <taxon>Actinomycetes</taxon>
        <taxon>Kitasatosporales</taxon>
        <taxon>Streptomycetaceae</taxon>
        <taxon>Streptomyces</taxon>
    </lineage>
</organism>
<feature type="region of interest" description="Disordered" evidence="1">
    <location>
        <begin position="574"/>
        <end position="601"/>
    </location>
</feature>
<evidence type="ECO:0000313" key="2">
    <source>
        <dbReference type="EMBL" id="QKW53550.1"/>
    </source>
</evidence>
<evidence type="ECO:0000256" key="1">
    <source>
        <dbReference type="SAM" id="MobiDB-lite"/>
    </source>
</evidence>
<dbReference type="InterPro" id="IPR010144">
    <property type="entry name" value="CRISPR-assoc_prot_Csd1-typ"/>
</dbReference>
<keyword evidence="3" id="KW-1185">Reference proteome</keyword>